<evidence type="ECO:0000313" key="3">
    <source>
        <dbReference type="Proteomes" id="UP000266188"/>
    </source>
</evidence>
<dbReference type="EMBL" id="MVGC01003375">
    <property type="protein sequence ID" value="RJE16658.1"/>
    <property type="molecule type" value="Genomic_DNA"/>
</dbReference>
<reference evidence="3" key="1">
    <citation type="submission" date="2017-02" db="EMBL/GenBank/DDBJ databases">
        <authorList>
            <person name="Tafer H."/>
            <person name="Lopandic K."/>
        </authorList>
    </citation>
    <scope>NUCLEOTIDE SEQUENCE [LARGE SCALE GENOMIC DNA]</scope>
    <source>
        <strain evidence="3">CBS 366.77</strain>
    </source>
</reference>
<dbReference type="Pfam" id="PF12796">
    <property type="entry name" value="Ank_2"/>
    <property type="match status" value="1"/>
</dbReference>
<dbReference type="Gene3D" id="1.25.40.20">
    <property type="entry name" value="Ankyrin repeat-containing domain"/>
    <property type="match status" value="1"/>
</dbReference>
<keyword evidence="1" id="KW-0040">ANK repeat</keyword>
<dbReference type="SUPFAM" id="SSF48403">
    <property type="entry name" value="Ankyrin repeat"/>
    <property type="match status" value="1"/>
</dbReference>
<comment type="caution">
    <text evidence="2">The sequence shown here is derived from an EMBL/GenBank/DDBJ whole genome shotgun (WGS) entry which is preliminary data.</text>
</comment>
<dbReference type="AlphaFoldDB" id="A0A3A2Z0K3"/>
<dbReference type="OrthoDB" id="341259at2759"/>
<sequence>ANASPRVSGILRAASATNLETVRKFIAYGMDVNQQHPWTAKTALYKAVSASSIPMVELLLDNGADMTMGVLDGNEYMPLYRAVELEDYEMLN</sequence>
<dbReference type="PROSITE" id="PS50297">
    <property type="entry name" value="ANK_REP_REGION"/>
    <property type="match status" value="1"/>
</dbReference>
<dbReference type="InterPro" id="IPR002110">
    <property type="entry name" value="Ankyrin_rpt"/>
</dbReference>
<dbReference type="PROSITE" id="PS50088">
    <property type="entry name" value="ANK_REPEAT"/>
    <property type="match status" value="1"/>
</dbReference>
<name>A0A3A2Z0K3_9EURO</name>
<evidence type="ECO:0000313" key="2">
    <source>
        <dbReference type="EMBL" id="RJE16658.1"/>
    </source>
</evidence>
<gene>
    <name evidence="2" type="ORF">PHISCL_11005</name>
</gene>
<feature type="non-terminal residue" evidence="2">
    <location>
        <position position="1"/>
    </location>
</feature>
<feature type="non-terminal residue" evidence="2">
    <location>
        <position position="92"/>
    </location>
</feature>
<accession>A0A3A2Z0K3</accession>
<dbReference type="InterPro" id="IPR036770">
    <property type="entry name" value="Ankyrin_rpt-contain_sf"/>
</dbReference>
<protein>
    <submittedName>
        <fullName evidence="2">Ankyrin repeat-containing protein</fullName>
    </submittedName>
</protein>
<keyword evidence="3" id="KW-1185">Reference proteome</keyword>
<dbReference type="Proteomes" id="UP000266188">
    <property type="component" value="Unassembled WGS sequence"/>
</dbReference>
<evidence type="ECO:0000256" key="1">
    <source>
        <dbReference type="PROSITE-ProRule" id="PRU00023"/>
    </source>
</evidence>
<organism evidence="2 3">
    <name type="scientific">Aspergillus sclerotialis</name>
    <dbReference type="NCBI Taxonomy" id="2070753"/>
    <lineage>
        <taxon>Eukaryota</taxon>
        <taxon>Fungi</taxon>
        <taxon>Dikarya</taxon>
        <taxon>Ascomycota</taxon>
        <taxon>Pezizomycotina</taxon>
        <taxon>Eurotiomycetes</taxon>
        <taxon>Eurotiomycetidae</taxon>
        <taxon>Eurotiales</taxon>
        <taxon>Aspergillaceae</taxon>
        <taxon>Aspergillus</taxon>
        <taxon>Aspergillus subgen. Polypaecilum</taxon>
    </lineage>
</organism>
<proteinExistence type="predicted"/>
<feature type="repeat" description="ANK" evidence="1">
    <location>
        <begin position="39"/>
        <end position="66"/>
    </location>
</feature>